<gene>
    <name evidence="2" type="primary">rhiB</name>
    <name evidence="2" type="ordered locus">COCOR_06836</name>
</gene>
<reference evidence="3" key="2">
    <citation type="submission" date="2012-03" db="EMBL/GenBank/DDBJ databases">
        <title>Genome sequence of the fruiting myxobacterium Corallococcus coralloides DSM 2259.</title>
        <authorList>
            <person name="Huntley S."/>
            <person name="Zhang Y."/>
            <person name="Treuner-Lange A."/>
            <person name="Sensen C.W."/>
            <person name="Sogaard-Andersen L."/>
        </authorList>
    </citation>
    <scope>NUCLEOTIDE SEQUENCE [LARGE SCALE GENOMIC DNA]</scope>
    <source>
        <strain evidence="3">ATCC 25202 / DSM 2259 / NBRC 100086 / M2</strain>
    </source>
</reference>
<keyword evidence="3" id="KW-1185">Reference proteome</keyword>
<evidence type="ECO:0000259" key="1">
    <source>
        <dbReference type="Pfam" id="PF07484"/>
    </source>
</evidence>
<accession>H8N0Y1</accession>
<dbReference type="Proteomes" id="UP000007587">
    <property type="component" value="Chromosome"/>
</dbReference>
<dbReference type="OrthoDB" id="7710585at2"/>
<dbReference type="InterPro" id="IPR011083">
    <property type="entry name" value="Phage_tail_collar_dom"/>
</dbReference>
<reference evidence="2 3" key="1">
    <citation type="journal article" date="2012" name="J. Bacteriol.">
        <title>Complete Genome Sequence of the Fruiting Myxobacterium Corallococcus coralloides DSM 2259.</title>
        <authorList>
            <person name="Huntley S."/>
            <person name="Zhang Y."/>
            <person name="Treuner-Lange A."/>
            <person name="Kneip S."/>
            <person name="Sensen C.W."/>
            <person name="Sogaard-Andersen L."/>
        </authorList>
    </citation>
    <scope>NUCLEOTIDE SEQUENCE [LARGE SCALE GENOMIC DNA]</scope>
    <source>
        <strain evidence="3">ATCC 25202 / DSM 2259 / NBRC 100086 / M2</strain>
    </source>
</reference>
<dbReference type="SUPFAM" id="SSF88874">
    <property type="entry name" value="Receptor-binding domain of short tail fibre protein gp12"/>
    <property type="match status" value="1"/>
</dbReference>
<dbReference type="AlphaFoldDB" id="H8N0Y1"/>
<dbReference type="Pfam" id="PF07484">
    <property type="entry name" value="Collar"/>
    <property type="match status" value="1"/>
</dbReference>
<feature type="domain" description="Phage tail collar" evidence="1">
    <location>
        <begin position="56"/>
        <end position="101"/>
    </location>
</feature>
<organism evidence="2 3">
    <name type="scientific">Corallococcus coralloides (strain ATCC 25202 / DSM 2259 / NBRC 100086 / M2)</name>
    <name type="common">Myxococcus coralloides</name>
    <dbReference type="NCBI Taxonomy" id="1144275"/>
    <lineage>
        <taxon>Bacteria</taxon>
        <taxon>Pseudomonadati</taxon>
        <taxon>Myxococcota</taxon>
        <taxon>Myxococcia</taxon>
        <taxon>Myxococcales</taxon>
        <taxon>Cystobacterineae</taxon>
        <taxon>Myxococcaceae</taxon>
        <taxon>Corallococcus</taxon>
    </lineage>
</organism>
<dbReference type="InterPro" id="IPR037053">
    <property type="entry name" value="Phage_tail_collar_dom_sf"/>
</dbReference>
<dbReference type="eggNOG" id="COG4675">
    <property type="taxonomic scope" value="Bacteria"/>
</dbReference>
<dbReference type="HOGENOM" id="CLU_096063_0_0_7"/>
<dbReference type="InParanoid" id="H8N0Y1"/>
<sequence length="223" mass="23232">MRPCFPGAPPLPFAPFAPFAPGGPLTGEPPVGSLVAFAGEVAGRGSDSQHATPAELEGWLVCDGRPLAKGEYPELFAAIGHRYSPTEDGDTFLLPDLQGVFLRGVDAKGQVDKDQSQRTMVSGTAKAEVGSLQPHALQLHEHQLTQASAFATPSQQGTEAGSSVTLTGQTSAVIDDPKGTAPLKTSPTETRPVNVYVYFLIKARRAIAPGLAGAVPGVPHAFR</sequence>
<dbReference type="STRING" id="1144275.COCOR_06836"/>
<evidence type="ECO:0000313" key="2">
    <source>
        <dbReference type="EMBL" id="AFE10129.1"/>
    </source>
</evidence>
<dbReference type="RefSeq" id="WP_014399622.1">
    <property type="nucleotide sequence ID" value="NC_017030.1"/>
</dbReference>
<dbReference type="EMBL" id="CP003389">
    <property type="protein sequence ID" value="AFE10129.1"/>
    <property type="molecule type" value="Genomic_DNA"/>
</dbReference>
<dbReference type="KEGG" id="ccx:COCOR_06836"/>
<proteinExistence type="predicted"/>
<dbReference type="Gene3D" id="3.90.1340.10">
    <property type="entry name" value="Phage tail collar domain"/>
    <property type="match status" value="1"/>
</dbReference>
<evidence type="ECO:0000313" key="3">
    <source>
        <dbReference type="Proteomes" id="UP000007587"/>
    </source>
</evidence>
<protein>
    <submittedName>
        <fullName evidence="2">Protein rhiB</fullName>
    </submittedName>
</protein>
<name>H8N0Y1_CORCM</name>